<dbReference type="AlphaFoldDB" id="A0A6J6HKY4"/>
<organism evidence="2">
    <name type="scientific">freshwater metagenome</name>
    <dbReference type="NCBI Taxonomy" id="449393"/>
    <lineage>
        <taxon>unclassified sequences</taxon>
        <taxon>metagenomes</taxon>
        <taxon>ecological metagenomes</taxon>
    </lineage>
</organism>
<protein>
    <submittedName>
        <fullName evidence="2">Unannotated protein</fullName>
    </submittedName>
</protein>
<sequence length="175" mass="19709">MPPLSDDELLQDSPFTRLVGERLRRIRQQKQWSLSDVEAKSDSEFKASVLGAYERGERAISVPRLERLARFYGVSVDQLLPRDTQRVDNAASGDAAPKKLRIDVAKLSTMSGQEFEMLERFLRMIQVQRQDFNGKVITVRAHDTRAIAVMLDVPVDNVGDKLSELGLLFVPPAAQ</sequence>
<name>A0A6J6HKY4_9ZZZZ</name>
<accession>A0A6J6HKY4</accession>
<dbReference type="GO" id="GO:0045892">
    <property type="term" value="P:negative regulation of DNA-templated transcription"/>
    <property type="evidence" value="ECO:0007669"/>
    <property type="project" value="InterPro"/>
</dbReference>
<dbReference type="SMART" id="SM00530">
    <property type="entry name" value="HTH_XRE"/>
    <property type="match status" value="1"/>
</dbReference>
<dbReference type="Gene3D" id="1.10.10.1930">
    <property type="match status" value="1"/>
</dbReference>
<dbReference type="Gene3D" id="1.10.260.40">
    <property type="entry name" value="lambda repressor-like DNA-binding domains"/>
    <property type="match status" value="1"/>
</dbReference>
<evidence type="ECO:0000259" key="1">
    <source>
        <dbReference type="PROSITE" id="PS50943"/>
    </source>
</evidence>
<proteinExistence type="predicted"/>
<dbReference type="CDD" id="cd00093">
    <property type="entry name" value="HTH_XRE"/>
    <property type="match status" value="1"/>
</dbReference>
<dbReference type="CDD" id="cd16837">
    <property type="entry name" value="BldD_C_like"/>
    <property type="match status" value="1"/>
</dbReference>
<reference evidence="2" key="1">
    <citation type="submission" date="2020-05" db="EMBL/GenBank/DDBJ databases">
        <authorList>
            <person name="Chiriac C."/>
            <person name="Salcher M."/>
            <person name="Ghai R."/>
            <person name="Kavagutti S V."/>
        </authorList>
    </citation>
    <scope>NUCLEOTIDE SEQUENCE</scope>
</reference>
<dbReference type="InterPro" id="IPR010982">
    <property type="entry name" value="Lambda_DNA-bd_dom_sf"/>
</dbReference>
<evidence type="ECO:0000313" key="2">
    <source>
        <dbReference type="EMBL" id="CAB4614471.1"/>
    </source>
</evidence>
<dbReference type="Pfam" id="PF01381">
    <property type="entry name" value="HTH_3"/>
    <property type="match status" value="1"/>
</dbReference>
<dbReference type="InterPro" id="IPR038099">
    <property type="entry name" value="BldD-like_C_sf"/>
</dbReference>
<dbReference type="InterPro" id="IPR001387">
    <property type="entry name" value="Cro/C1-type_HTH"/>
</dbReference>
<dbReference type="EMBL" id="CAEZUX010000056">
    <property type="protein sequence ID" value="CAB4614471.1"/>
    <property type="molecule type" value="Genomic_DNA"/>
</dbReference>
<dbReference type="Pfam" id="PF21179">
    <property type="entry name" value="BldD-like_C"/>
    <property type="match status" value="1"/>
</dbReference>
<dbReference type="SUPFAM" id="SSF47413">
    <property type="entry name" value="lambda repressor-like DNA-binding domains"/>
    <property type="match status" value="1"/>
</dbReference>
<gene>
    <name evidence="2" type="ORF">UFOPK1874_00635</name>
</gene>
<dbReference type="GO" id="GO:0003677">
    <property type="term" value="F:DNA binding"/>
    <property type="evidence" value="ECO:0007669"/>
    <property type="project" value="InterPro"/>
</dbReference>
<feature type="domain" description="HTH cro/C1-type" evidence="1">
    <location>
        <begin position="23"/>
        <end position="79"/>
    </location>
</feature>
<dbReference type="InterPro" id="IPR037664">
    <property type="entry name" value="BldD_C"/>
</dbReference>
<dbReference type="PROSITE" id="PS50943">
    <property type="entry name" value="HTH_CROC1"/>
    <property type="match status" value="1"/>
</dbReference>